<dbReference type="SUPFAM" id="SSF56645">
    <property type="entry name" value="Acyl-CoA dehydrogenase NM domain-like"/>
    <property type="match status" value="1"/>
</dbReference>
<dbReference type="PANTHER" id="PTHR43884">
    <property type="entry name" value="ACYL-COA DEHYDROGENASE"/>
    <property type="match status" value="1"/>
</dbReference>
<evidence type="ECO:0000313" key="2">
    <source>
        <dbReference type="EMBL" id="MFC6012038.1"/>
    </source>
</evidence>
<dbReference type="Proteomes" id="UP001596223">
    <property type="component" value="Unassembled WGS sequence"/>
</dbReference>
<keyword evidence="3" id="KW-1185">Reference proteome</keyword>
<dbReference type="InterPro" id="IPR046373">
    <property type="entry name" value="Acyl-CoA_Oxase/DH_mid-dom_sf"/>
</dbReference>
<organism evidence="2 3">
    <name type="scientific">Nocardia lasii</name>
    <dbReference type="NCBI Taxonomy" id="1616107"/>
    <lineage>
        <taxon>Bacteria</taxon>
        <taxon>Bacillati</taxon>
        <taxon>Actinomycetota</taxon>
        <taxon>Actinomycetes</taxon>
        <taxon>Mycobacteriales</taxon>
        <taxon>Nocardiaceae</taxon>
        <taxon>Nocardia</taxon>
    </lineage>
</organism>
<evidence type="ECO:0000259" key="1">
    <source>
        <dbReference type="Pfam" id="PF02771"/>
    </source>
</evidence>
<dbReference type="PIRSF" id="PIRSF016578">
    <property type="entry name" value="HsaA"/>
    <property type="match status" value="1"/>
</dbReference>
<dbReference type="EMBL" id="JBHSQN010000009">
    <property type="protein sequence ID" value="MFC6012038.1"/>
    <property type="molecule type" value="Genomic_DNA"/>
</dbReference>
<dbReference type="Pfam" id="PF02771">
    <property type="entry name" value="Acyl-CoA_dh_N"/>
    <property type="match status" value="1"/>
</dbReference>
<comment type="caution">
    <text evidence="2">The sequence shown here is derived from an EMBL/GenBank/DDBJ whole genome shotgun (WGS) entry which is preliminary data.</text>
</comment>
<sequence length="359" mass="38297">MKAAHDTSLDTFLASVRDYADRVLRPAALTTDRDGVPAERVDELRALGLLNHLSPREFGGLALDRDTDRRVHETIAGACFNTWLVWAQHAPLAGRIAALRAQGATVSPLAARILRGELLLGAGVSDVRRFPDHYVAARRVADGWIFDGTLSWVSGWGLNSALTLAAVEPDTETVVTALVPIDEHIHSPGPLELGAVSGSRTARVQLDAVFVPDENVLSTQSLEQARFVDVGTAGDARAHHFGLAETILTELERATVPLAAEVAATWRPRVAEIRSTAYALADEALAAGGGPHRLDERLATKAASGEALSAISRALLIARSGRGLSRDDTAQLHARSVLFVLVQGQTADVRRAQLAALAR</sequence>
<dbReference type="InterPro" id="IPR037069">
    <property type="entry name" value="AcylCoA_DH/ox_N_sf"/>
</dbReference>
<dbReference type="InterPro" id="IPR009100">
    <property type="entry name" value="AcylCoA_DH/oxidase_NM_dom_sf"/>
</dbReference>
<dbReference type="InterPro" id="IPR013786">
    <property type="entry name" value="AcylCoA_DH/ox_N"/>
</dbReference>
<protein>
    <submittedName>
        <fullName evidence="2">Acyl-CoA dehydrogenase family protein</fullName>
    </submittedName>
</protein>
<name>A0ABW1JU91_9NOCA</name>
<gene>
    <name evidence="2" type="ORF">ACFP3H_13350</name>
</gene>
<dbReference type="RefSeq" id="WP_378604864.1">
    <property type="nucleotide sequence ID" value="NZ_JBHSQN010000009.1"/>
</dbReference>
<dbReference type="Gene3D" id="2.40.110.10">
    <property type="entry name" value="Butyryl-CoA Dehydrogenase, subunit A, domain 2"/>
    <property type="match status" value="1"/>
</dbReference>
<reference evidence="3" key="1">
    <citation type="journal article" date="2019" name="Int. J. Syst. Evol. Microbiol.">
        <title>The Global Catalogue of Microorganisms (GCM) 10K type strain sequencing project: providing services to taxonomists for standard genome sequencing and annotation.</title>
        <authorList>
            <consortium name="The Broad Institute Genomics Platform"/>
            <consortium name="The Broad Institute Genome Sequencing Center for Infectious Disease"/>
            <person name="Wu L."/>
            <person name="Ma J."/>
        </authorList>
    </citation>
    <scope>NUCLEOTIDE SEQUENCE [LARGE SCALE GENOMIC DNA]</scope>
    <source>
        <strain evidence="3">CCUG 36956</strain>
    </source>
</reference>
<evidence type="ECO:0000313" key="3">
    <source>
        <dbReference type="Proteomes" id="UP001596223"/>
    </source>
</evidence>
<dbReference type="PANTHER" id="PTHR43884:SF12">
    <property type="entry name" value="ISOVALERYL-COA DEHYDROGENASE, MITOCHONDRIAL-RELATED"/>
    <property type="match status" value="1"/>
</dbReference>
<feature type="domain" description="Acyl-CoA dehydrogenase/oxidase N-terminal" evidence="1">
    <location>
        <begin position="11"/>
        <end position="94"/>
    </location>
</feature>
<accession>A0ABW1JU91</accession>
<proteinExistence type="predicted"/>
<dbReference type="Gene3D" id="1.10.540.10">
    <property type="entry name" value="Acyl-CoA dehydrogenase/oxidase, N-terminal domain"/>
    <property type="match status" value="1"/>
</dbReference>